<protein>
    <submittedName>
        <fullName evidence="4">PPE family protein</fullName>
    </submittedName>
</protein>
<evidence type="ECO:0000256" key="1">
    <source>
        <dbReference type="ARBA" id="ARBA00010652"/>
    </source>
</evidence>
<comment type="similarity">
    <text evidence="1">Belongs to the mycobacterial PPE family.</text>
</comment>
<gene>
    <name evidence="4" type="ORF">K6T79_24540</name>
</gene>
<dbReference type="Gene3D" id="1.20.1260.20">
    <property type="entry name" value="PPE superfamily"/>
    <property type="match status" value="1"/>
</dbReference>
<feature type="domain" description="PPE" evidence="2">
    <location>
        <begin position="2"/>
        <end position="163"/>
    </location>
</feature>
<evidence type="ECO:0000259" key="3">
    <source>
        <dbReference type="Pfam" id="PF12484"/>
    </source>
</evidence>
<dbReference type="Proteomes" id="UP001299596">
    <property type="component" value="Unassembled WGS sequence"/>
</dbReference>
<proteinExistence type="inferred from homology"/>
<dbReference type="EMBL" id="JAYJJR010000040">
    <property type="protein sequence ID" value="MEB3024189.1"/>
    <property type="molecule type" value="Genomic_DNA"/>
</dbReference>
<reference evidence="4 5" key="1">
    <citation type="submission" date="2023-12" db="EMBL/GenBank/DDBJ databases">
        <title>Description of new species of Mycobacterium terrae complex isolated from sewage at the Sao Paulo Zoological Park Foundation in Brazil.</title>
        <authorList>
            <person name="Romagnoli C.L."/>
            <person name="Conceicao E.C."/>
            <person name="Machado E."/>
            <person name="Barreto L.B.P.F."/>
            <person name="Sharma A."/>
            <person name="Silva N.M."/>
            <person name="Marques L.E."/>
            <person name="Juliana M.A."/>
            <person name="Lourenco M.C.S."/>
            <person name="Digiampietri L.A."/>
            <person name="Suffys P.N."/>
            <person name="Viana-Niero C."/>
        </authorList>
    </citation>
    <scope>NUCLEOTIDE SEQUENCE [LARGE SCALE GENOMIC DNA]</scope>
    <source>
        <strain evidence="4 5">MYC098</strain>
    </source>
</reference>
<evidence type="ECO:0000259" key="2">
    <source>
        <dbReference type="Pfam" id="PF00823"/>
    </source>
</evidence>
<feature type="domain" description="PPE family C-terminal" evidence="3">
    <location>
        <begin position="301"/>
        <end position="387"/>
    </location>
</feature>
<dbReference type="Pfam" id="PF12484">
    <property type="entry name" value="PPE-SVP"/>
    <property type="match status" value="1"/>
</dbReference>
<sequence>MDFAALPPEINSARMYSGPGPTSLLAAATAWDRLAGELTFSASSCTSVVANLTGSVWQGAASTRMADAVLPYVAWLHATAQQATQVGAQAKAAVAAYEVAFAGTVPPPLIEANRARLMSLIATNFFGQNSPAIAATEAEYEAMWAQDAATMYRYAASAASVTQNAPFDAPPQTTNPVGDTTGAAAAAQAVATSVNNAQSGTASTLLGLAQPAAGPPSSGMIPVIAGESITSYLFQAGSYGRFGFSINNQIWRMISLGARLAGWQSSAVRDFANGVGPYAPLYGIPLAATGSAESATAPAAAAVVGQASQVNSLSVPPNWAATTTAAGLTSPPSLPATAVAPAAVITGQAGSAVFGDALLGTLAGRAISALASRQRGHQARPANTVIPKCPAGG</sequence>
<dbReference type="PANTHER" id="PTHR46766">
    <property type="entry name" value="GLUTAMINE-RICH PROTEIN 2"/>
    <property type="match status" value="1"/>
</dbReference>
<dbReference type="InterPro" id="IPR000030">
    <property type="entry name" value="PPE_dom"/>
</dbReference>
<accession>A0ABU5XPP6</accession>
<name>A0ABU5XPP6_9MYCO</name>
<dbReference type="Pfam" id="PF00823">
    <property type="entry name" value="PPE"/>
    <property type="match status" value="1"/>
</dbReference>
<dbReference type="InterPro" id="IPR022171">
    <property type="entry name" value="PPE_C"/>
</dbReference>
<evidence type="ECO:0000313" key="4">
    <source>
        <dbReference type="EMBL" id="MEB3024189.1"/>
    </source>
</evidence>
<keyword evidence="5" id="KW-1185">Reference proteome</keyword>
<comment type="caution">
    <text evidence="4">The sequence shown here is derived from an EMBL/GenBank/DDBJ whole genome shotgun (WGS) entry which is preliminary data.</text>
</comment>
<dbReference type="PANTHER" id="PTHR46766:SF1">
    <property type="entry name" value="GLUTAMINE-RICH PROTEIN 2"/>
    <property type="match status" value="1"/>
</dbReference>
<dbReference type="InterPro" id="IPR038332">
    <property type="entry name" value="PPE_sf"/>
</dbReference>
<evidence type="ECO:0000313" key="5">
    <source>
        <dbReference type="Proteomes" id="UP001299596"/>
    </source>
</evidence>
<dbReference type="SUPFAM" id="SSF140459">
    <property type="entry name" value="PE/PPE dimer-like"/>
    <property type="match status" value="1"/>
</dbReference>
<dbReference type="RefSeq" id="WP_225406857.1">
    <property type="nucleotide sequence ID" value="NZ_JAYJJR010000040.1"/>
</dbReference>
<organism evidence="4 5">
    <name type="scientific">[Mycobacterium] crassicus</name>
    <dbReference type="NCBI Taxonomy" id="2872309"/>
    <lineage>
        <taxon>Bacteria</taxon>
        <taxon>Bacillati</taxon>
        <taxon>Actinomycetota</taxon>
        <taxon>Actinomycetes</taxon>
        <taxon>Mycobacteriales</taxon>
        <taxon>Mycobacteriaceae</taxon>
        <taxon>Mycolicibacter</taxon>
    </lineage>
</organism>